<dbReference type="EMBL" id="ABEU02000010">
    <property type="protein sequence ID" value="PNR47220.1"/>
    <property type="molecule type" value="Genomic_DNA"/>
</dbReference>
<organism evidence="1">
    <name type="scientific">Physcomitrium patens</name>
    <name type="common">Spreading-leaved earth moss</name>
    <name type="synonym">Physcomitrella patens</name>
    <dbReference type="NCBI Taxonomy" id="3218"/>
    <lineage>
        <taxon>Eukaryota</taxon>
        <taxon>Viridiplantae</taxon>
        <taxon>Streptophyta</taxon>
        <taxon>Embryophyta</taxon>
        <taxon>Bryophyta</taxon>
        <taxon>Bryophytina</taxon>
        <taxon>Bryopsida</taxon>
        <taxon>Funariidae</taxon>
        <taxon>Funariales</taxon>
        <taxon>Funariaceae</taxon>
        <taxon>Physcomitrium</taxon>
    </lineage>
</organism>
<protein>
    <submittedName>
        <fullName evidence="1 2">Uncharacterized protein</fullName>
    </submittedName>
</protein>
<dbReference type="InParanoid" id="A0A2K1K0C2"/>
<dbReference type="AlphaFoldDB" id="A0A2K1K0C2"/>
<dbReference type="EnsemblPlants" id="Pp3c10_24871V3.1">
    <property type="protein sequence ID" value="Pp3c10_24871V3.1"/>
    <property type="gene ID" value="Pp3c10_24871"/>
</dbReference>
<evidence type="ECO:0000313" key="3">
    <source>
        <dbReference type="Proteomes" id="UP000006727"/>
    </source>
</evidence>
<dbReference type="Proteomes" id="UP000006727">
    <property type="component" value="Chromosome 10"/>
</dbReference>
<dbReference type="Gramene" id="Pp3c10_24871V3.1">
    <property type="protein sequence ID" value="Pp3c10_24871V3.1"/>
    <property type="gene ID" value="Pp3c10_24871"/>
</dbReference>
<accession>A0A2K1K0C2</accession>
<reference evidence="2" key="3">
    <citation type="submission" date="2020-12" db="UniProtKB">
        <authorList>
            <consortium name="EnsemblPlants"/>
        </authorList>
    </citation>
    <scope>IDENTIFICATION</scope>
</reference>
<evidence type="ECO:0000313" key="2">
    <source>
        <dbReference type="EnsemblPlants" id="Pp3c10_24871V3.1"/>
    </source>
</evidence>
<sequence>MHFVKGYVVSASPPNSSPGLETYYCGSRKIEILMILMQCSSLNQKARAAVEATGDTSDQRQSVLKIFAI</sequence>
<reference evidence="1 3" key="2">
    <citation type="journal article" date="2018" name="Plant J.">
        <title>The Physcomitrella patens chromosome-scale assembly reveals moss genome structure and evolution.</title>
        <authorList>
            <person name="Lang D."/>
            <person name="Ullrich K.K."/>
            <person name="Murat F."/>
            <person name="Fuchs J."/>
            <person name="Jenkins J."/>
            <person name="Haas F.B."/>
            <person name="Piednoel M."/>
            <person name="Gundlach H."/>
            <person name="Van Bel M."/>
            <person name="Meyberg R."/>
            <person name="Vives C."/>
            <person name="Morata J."/>
            <person name="Symeonidi A."/>
            <person name="Hiss M."/>
            <person name="Muchero W."/>
            <person name="Kamisugi Y."/>
            <person name="Saleh O."/>
            <person name="Blanc G."/>
            <person name="Decker E.L."/>
            <person name="van Gessel N."/>
            <person name="Grimwood J."/>
            <person name="Hayes R.D."/>
            <person name="Graham S.W."/>
            <person name="Gunter L.E."/>
            <person name="McDaniel S.F."/>
            <person name="Hoernstein S.N.W."/>
            <person name="Larsson A."/>
            <person name="Li F.W."/>
            <person name="Perroud P.F."/>
            <person name="Phillips J."/>
            <person name="Ranjan P."/>
            <person name="Rokshar D.S."/>
            <person name="Rothfels C.J."/>
            <person name="Schneider L."/>
            <person name="Shu S."/>
            <person name="Stevenson D.W."/>
            <person name="Thummler F."/>
            <person name="Tillich M."/>
            <person name="Villarreal Aguilar J.C."/>
            <person name="Widiez T."/>
            <person name="Wong G.K."/>
            <person name="Wymore A."/>
            <person name="Zhang Y."/>
            <person name="Zimmer A.D."/>
            <person name="Quatrano R.S."/>
            <person name="Mayer K.F.X."/>
            <person name="Goodstein D."/>
            <person name="Casacuberta J.M."/>
            <person name="Vandepoele K."/>
            <person name="Reski R."/>
            <person name="Cuming A.C."/>
            <person name="Tuskan G.A."/>
            <person name="Maumus F."/>
            <person name="Salse J."/>
            <person name="Schmutz J."/>
            <person name="Rensing S.A."/>
        </authorList>
    </citation>
    <scope>NUCLEOTIDE SEQUENCE [LARGE SCALE GENOMIC DNA]</scope>
    <source>
        <strain evidence="2 3">cv. Gransden 2004</strain>
    </source>
</reference>
<name>A0A2K1K0C2_PHYPA</name>
<gene>
    <name evidence="1" type="ORF">PHYPA_014340</name>
</gene>
<keyword evidence="3" id="KW-1185">Reference proteome</keyword>
<proteinExistence type="predicted"/>
<reference evidence="1 3" key="1">
    <citation type="journal article" date="2008" name="Science">
        <title>The Physcomitrella genome reveals evolutionary insights into the conquest of land by plants.</title>
        <authorList>
            <person name="Rensing S."/>
            <person name="Lang D."/>
            <person name="Zimmer A."/>
            <person name="Terry A."/>
            <person name="Salamov A."/>
            <person name="Shapiro H."/>
            <person name="Nishiyama T."/>
            <person name="Perroud P.-F."/>
            <person name="Lindquist E."/>
            <person name="Kamisugi Y."/>
            <person name="Tanahashi T."/>
            <person name="Sakakibara K."/>
            <person name="Fujita T."/>
            <person name="Oishi K."/>
            <person name="Shin-I T."/>
            <person name="Kuroki Y."/>
            <person name="Toyoda A."/>
            <person name="Suzuki Y."/>
            <person name="Hashimoto A."/>
            <person name="Yamaguchi K."/>
            <person name="Sugano A."/>
            <person name="Kohara Y."/>
            <person name="Fujiyama A."/>
            <person name="Anterola A."/>
            <person name="Aoki S."/>
            <person name="Ashton N."/>
            <person name="Barbazuk W.B."/>
            <person name="Barker E."/>
            <person name="Bennetzen J."/>
            <person name="Bezanilla M."/>
            <person name="Blankenship R."/>
            <person name="Cho S.H."/>
            <person name="Dutcher S."/>
            <person name="Estelle M."/>
            <person name="Fawcett J.A."/>
            <person name="Gundlach H."/>
            <person name="Hanada K."/>
            <person name="Heyl A."/>
            <person name="Hicks K.A."/>
            <person name="Hugh J."/>
            <person name="Lohr M."/>
            <person name="Mayer K."/>
            <person name="Melkozernov A."/>
            <person name="Murata T."/>
            <person name="Nelson D."/>
            <person name="Pils B."/>
            <person name="Prigge M."/>
            <person name="Reiss B."/>
            <person name="Renner T."/>
            <person name="Rombauts S."/>
            <person name="Rushton P."/>
            <person name="Sanderfoot A."/>
            <person name="Schween G."/>
            <person name="Shiu S.-H."/>
            <person name="Stueber K."/>
            <person name="Theodoulou F.L."/>
            <person name="Tu H."/>
            <person name="Van de Peer Y."/>
            <person name="Verrier P.J."/>
            <person name="Waters E."/>
            <person name="Wood A."/>
            <person name="Yang L."/>
            <person name="Cove D."/>
            <person name="Cuming A."/>
            <person name="Hasebe M."/>
            <person name="Lucas S."/>
            <person name="Mishler D.B."/>
            <person name="Reski R."/>
            <person name="Grigoriev I."/>
            <person name="Quatrano R.S."/>
            <person name="Boore J.L."/>
        </authorList>
    </citation>
    <scope>NUCLEOTIDE SEQUENCE [LARGE SCALE GENOMIC DNA]</scope>
    <source>
        <strain evidence="2 3">cv. Gransden 2004</strain>
    </source>
</reference>
<evidence type="ECO:0000313" key="1">
    <source>
        <dbReference type="EMBL" id="PNR47220.1"/>
    </source>
</evidence>